<protein>
    <recommendedName>
        <fullName evidence="2">DUF4417 domain-containing protein</fullName>
    </recommendedName>
</protein>
<evidence type="ECO:0000313" key="1">
    <source>
        <dbReference type="EMBL" id="DAF90411.1"/>
    </source>
</evidence>
<accession>A0A8S5U7I2</accession>
<evidence type="ECO:0008006" key="2">
    <source>
        <dbReference type="Google" id="ProtNLM"/>
    </source>
</evidence>
<dbReference type="InterPro" id="IPR025530">
    <property type="entry name" value="DUF4417"/>
</dbReference>
<organism evidence="1">
    <name type="scientific">Myoviridae sp. ctsNY46</name>
    <dbReference type="NCBI Taxonomy" id="2825192"/>
    <lineage>
        <taxon>Viruses</taxon>
        <taxon>Duplodnaviria</taxon>
        <taxon>Heunggongvirae</taxon>
        <taxon>Uroviricota</taxon>
        <taxon>Caudoviricetes</taxon>
    </lineage>
</organism>
<name>A0A8S5U7I2_9CAUD</name>
<sequence length="203" mass="23960">MENTEKMIFPGVSKYGIPEIKPETDIRIDKLEWIPVNYALTAKDKATKGVHFYKDDYQFERFWNNPDKYIPLLQQFGAVCSPDFSLYSDMPLAVQLFMHYKKHWLAAYWQAHGIHVIPTLCWCGEQSYDWCFDGEPRNAIVSISSHGTQSEPYEAECFAKHCRKALEVLQPSSILWYGKCPAEFDWNVTKIKPFQYERRHYRE</sequence>
<dbReference type="EMBL" id="BK016028">
    <property type="protein sequence ID" value="DAF90411.1"/>
    <property type="molecule type" value="Genomic_DNA"/>
</dbReference>
<dbReference type="Pfam" id="PF14386">
    <property type="entry name" value="DUF4417"/>
    <property type="match status" value="1"/>
</dbReference>
<reference evidence="1" key="1">
    <citation type="journal article" date="2021" name="Proc. Natl. Acad. Sci. U.S.A.">
        <title>A Catalog of Tens of Thousands of Viruses from Human Metagenomes Reveals Hidden Associations with Chronic Diseases.</title>
        <authorList>
            <person name="Tisza M.J."/>
            <person name="Buck C.B."/>
        </authorList>
    </citation>
    <scope>NUCLEOTIDE SEQUENCE</scope>
    <source>
        <strain evidence="1">CtsNY46</strain>
    </source>
</reference>
<proteinExistence type="predicted"/>